<evidence type="ECO:0000256" key="2">
    <source>
        <dbReference type="ARBA" id="ARBA00022695"/>
    </source>
</evidence>
<keyword evidence="13" id="KW-0233">DNA recombination</keyword>
<evidence type="ECO:0000256" key="16">
    <source>
        <dbReference type="SAM" id="MobiDB-lite"/>
    </source>
</evidence>
<keyword evidence="3" id="KW-0540">Nuclease</keyword>
<evidence type="ECO:0000313" key="18">
    <source>
        <dbReference type="EMBL" id="POS82168.1"/>
    </source>
</evidence>
<dbReference type="GO" id="GO:0003887">
    <property type="term" value="F:DNA-directed DNA polymerase activity"/>
    <property type="evidence" value="ECO:0007669"/>
    <property type="project" value="UniProtKB-KW"/>
</dbReference>
<dbReference type="GO" id="GO:0016787">
    <property type="term" value="F:hydrolase activity"/>
    <property type="evidence" value="ECO:0007669"/>
    <property type="project" value="UniProtKB-KW"/>
</dbReference>
<keyword evidence="9" id="KW-0229">DNA integration</keyword>
<dbReference type="PANTHER" id="PTHR42648:SF11">
    <property type="entry name" value="TRANSPOSON TY4-P GAG-POL POLYPROTEIN"/>
    <property type="match status" value="1"/>
</dbReference>
<evidence type="ECO:0000256" key="5">
    <source>
        <dbReference type="ARBA" id="ARBA00022759"/>
    </source>
</evidence>
<keyword evidence="11" id="KW-0808">Transferase</keyword>
<dbReference type="PANTHER" id="PTHR42648">
    <property type="entry name" value="TRANSPOSASE, PUTATIVE-RELATED"/>
    <property type="match status" value="1"/>
</dbReference>
<dbReference type="PROSITE" id="PS50994">
    <property type="entry name" value="INTEGRASE"/>
    <property type="match status" value="1"/>
</dbReference>
<dbReference type="Pfam" id="PF25597">
    <property type="entry name" value="SH3_retrovirus"/>
    <property type="match status" value="1"/>
</dbReference>
<dbReference type="GO" id="GO:0006310">
    <property type="term" value="P:DNA recombination"/>
    <property type="evidence" value="ECO:0007669"/>
    <property type="project" value="UniProtKB-KW"/>
</dbReference>
<dbReference type="Proteomes" id="UP000237438">
    <property type="component" value="Unassembled WGS sequence"/>
</dbReference>
<keyword evidence="10" id="KW-0695">RNA-directed DNA polymerase</keyword>
<dbReference type="GO" id="GO:0003677">
    <property type="term" value="F:DNA binding"/>
    <property type="evidence" value="ECO:0007669"/>
    <property type="project" value="UniProtKB-KW"/>
</dbReference>
<keyword evidence="1" id="KW-0815">Transposition</keyword>
<dbReference type="AlphaFoldDB" id="A0A2S4PJG4"/>
<keyword evidence="11" id="KW-0239">DNA-directed DNA polymerase</keyword>
<dbReference type="Pfam" id="PF00665">
    <property type="entry name" value="rve"/>
    <property type="match status" value="1"/>
</dbReference>
<dbReference type="GO" id="GO:0004519">
    <property type="term" value="F:endonuclease activity"/>
    <property type="evidence" value="ECO:0007669"/>
    <property type="project" value="UniProtKB-KW"/>
</dbReference>
<keyword evidence="8" id="KW-0694">RNA-binding</keyword>
<evidence type="ECO:0000256" key="1">
    <source>
        <dbReference type="ARBA" id="ARBA00022578"/>
    </source>
</evidence>
<dbReference type="InterPro" id="IPR001584">
    <property type="entry name" value="Integrase_cat-core"/>
</dbReference>
<dbReference type="OrthoDB" id="3768101at2759"/>
<dbReference type="GO" id="GO:0032196">
    <property type="term" value="P:transposition"/>
    <property type="evidence" value="ECO:0007669"/>
    <property type="project" value="UniProtKB-KW"/>
</dbReference>
<evidence type="ECO:0000256" key="4">
    <source>
        <dbReference type="ARBA" id="ARBA00022723"/>
    </source>
</evidence>
<feature type="compositionally biased region" description="Low complexity" evidence="16">
    <location>
        <begin position="300"/>
        <end position="314"/>
    </location>
</feature>
<reference evidence="18 19" key="1">
    <citation type="submission" date="2017-10" db="EMBL/GenBank/DDBJ databases">
        <title>Development of genomic resources for the powdery mildew, Erysiphe pulchra.</title>
        <authorList>
            <person name="Wadl P.A."/>
            <person name="Mack B.M."/>
            <person name="Moore G."/>
            <person name="Beltz S.B."/>
        </authorList>
    </citation>
    <scope>NUCLEOTIDE SEQUENCE [LARGE SCALE GENOMIC DNA]</scope>
    <source>
        <strain evidence="18">Cflorida</strain>
    </source>
</reference>
<dbReference type="InterPro" id="IPR012337">
    <property type="entry name" value="RNaseH-like_sf"/>
</dbReference>
<evidence type="ECO:0000256" key="11">
    <source>
        <dbReference type="ARBA" id="ARBA00022932"/>
    </source>
</evidence>
<dbReference type="Gene3D" id="3.30.420.10">
    <property type="entry name" value="Ribonuclease H-like superfamily/Ribonuclease H"/>
    <property type="match status" value="1"/>
</dbReference>
<keyword evidence="4" id="KW-0479">Metal-binding</keyword>
<dbReference type="InterPro" id="IPR057670">
    <property type="entry name" value="SH3_retrovirus"/>
</dbReference>
<evidence type="ECO:0000256" key="3">
    <source>
        <dbReference type="ARBA" id="ARBA00022722"/>
    </source>
</evidence>
<sequence>MGSYDGYNLAFNRDRTPQPFRRFGLVICGPISPITFDSYRFFITFLDTKTRYLSVKLLRTKDQAIDAFQIYANAYENNANNKRIRVLATDNGSEYTNKRFKALLEKKGITHQLSPVYTKEPNGMVERVNRTLMDKVRCLLSNANLPNFLWGEACLTATYLYNRTPHSSLNFKTPYEVKNDQKPDISHIQTFGSICFYKNKGNNIKKLDDRALKGILIGFNERLYKVFDINSKECIWVRDIHILENKFINDTDRINQNDVSKENYVEMSLNKDKSTADNFPTADDLSNTSQNDFINEYNYTSPYPSSSNENTESSIDPAINSLSQVRRSNRVRKQIEPRSAWQPRAFVLDDNEYDDDIFELALLVNINDEPITYNEARSSLQYEHWKKAMQDE</sequence>
<dbReference type="STRING" id="225359.A0A2S4PJG4"/>
<evidence type="ECO:0000256" key="7">
    <source>
        <dbReference type="ARBA" id="ARBA00022842"/>
    </source>
</evidence>
<comment type="catalytic activity">
    <reaction evidence="14">
        <text>DNA(n) + a 2'-deoxyribonucleoside 5'-triphosphate = DNA(n+1) + diphosphate</text>
        <dbReference type="Rhea" id="RHEA:22508"/>
        <dbReference type="Rhea" id="RHEA-COMP:17339"/>
        <dbReference type="Rhea" id="RHEA-COMP:17340"/>
        <dbReference type="ChEBI" id="CHEBI:33019"/>
        <dbReference type="ChEBI" id="CHEBI:61560"/>
        <dbReference type="ChEBI" id="CHEBI:173112"/>
        <dbReference type="EC" id="2.7.7.49"/>
    </reaction>
</comment>
<evidence type="ECO:0000256" key="8">
    <source>
        <dbReference type="ARBA" id="ARBA00022884"/>
    </source>
</evidence>
<name>A0A2S4PJG4_9PEZI</name>
<evidence type="ECO:0000256" key="15">
    <source>
        <dbReference type="ARBA" id="ARBA00049244"/>
    </source>
</evidence>
<dbReference type="EMBL" id="PEDP01003874">
    <property type="protein sequence ID" value="POS82168.1"/>
    <property type="molecule type" value="Genomic_DNA"/>
</dbReference>
<gene>
    <name evidence="18" type="ORF">EPUL_005540</name>
</gene>
<dbReference type="GO" id="GO:0015074">
    <property type="term" value="P:DNA integration"/>
    <property type="evidence" value="ECO:0007669"/>
    <property type="project" value="UniProtKB-KW"/>
</dbReference>
<evidence type="ECO:0000256" key="14">
    <source>
        <dbReference type="ARBA" id="ARBA00048173"/>
    </source>
</evidence>
<keyword evidence="6" id="KW-0378">Hydrolase</keyword>
<evidence type="ECO:0000256" key="10">
    <source>
        <dbReference type="ARBA" id="ARBA00022918"/>
    </source>
</evidence>
<keyword evidence="19" id="KW-1185">Reference proteome</keyword>
<proteinExistence type="predicted"/>
<dbReference type="InterPro" id="IPR036397">
    <property type="entry name" value="RNaseH_sf"/>
</dbReference>
<evidence type="ECO:0000256" key="6">
    <source>
        <dbReference type="ARBA" id="ARBA00022801"/>
    </source>
</evidence>
<dbReference type="GO" id="GO:0003964">
    <property type="term" value="F:RNA-directed DNA polymerase activity"/>
    <property type="evidence" value="ECO:0007669"/>
    <property type="project" value="UniProtKB-KW"/>
</dbReference>
<evidence type="ECO:0000256" key="9">
    <source>
        <dbReference type="ARBA" id="ARBA00022908"/>
    </source>
</evidence>
<accession>A0A2S4PJG4</accession>
<keyword evidence="7" id="KW-0460">Magnesium</keyword>
<comment type="caution">
    <text evidence="18">The sequence shown here is derived from an EMBL/GenBank/DDBJ whole genome shotgun (WGS) entry which is preliminary data.</text>
</comment>
<keyword evidence="2" id="KW-0548">Nucleotidyltransferase</keyword>
<dbReference type="InterPro" id="IPR039537">
    <property type="entry name" value="Retrotran_Ty1/copia-like"/>
</dbReference>
<evidence type="ECO:0000256" key="13">
    <source>
        <dbReference type="ARBA" id="ARBA00023172"/>
    </source>
</evidence>
<organism evidence="18 19">
    <name type="scientific">Erysiphe pulchra</name>
    <dbReference type="NCBI Taxonomy" id="225359"/>
    <lineage>
        <taxon>Eukaryota</taxon>
        <taxon>Fungi</taxon>
        <taxon>Dikarya</taxon>
        <taxon>Ascomycota</taxon>
        <taxon>Pezizomycotina</taxon>
        <taxon>Leotiomycetes</taxon>
        <taxon>Erysiphales</taxon>
        <taxon>Erysiphaceae</taxon>
        <taxon>Erysiphe</taxon>
    </lineage>
</organism>
<dbReference type="GO" id="GO:0046872">
    <property type="term" value="F:metal ion binding"/>
    <property type="evidence" value="ECO:0007669"/>
    <property type="project" value="UniProtKB-KW"/>
</dbReference>
<evidence type="ECO:0000313" key="19">
    <source>
        <dbReference type="Proteomes" id="UP000237438"/>
    </source>
</evidence>
<feature type="non-terminal residue" evidence="18">
    <location>
        <position position="392"/>
    </location>
</feature>
<evidence type="ECO:0000259" key="17">
    <source>
        <dbReference type="PROSITE" id="PS50994"/>
    </source>
</evidence>
<feature type="domain" description="Integrase catalytic" evidence="17">
    <location>
        <begin position="15"/>
        <end position="182"/>
    </location>
</feature>
<keyword evidence="12" id="KW-0238">DNA-binding</keyword>
<dbReference type="GO" id="GO:0003723">
    <property type="term" value="F:RNA binding"/>
    <property type="evidence" value="ECO:0007669"/>
    <property type="project" value="UniProtKB-KW"/>
</dbReference>
<keyword evidence="5" id="KW-0255">Endonuclease</keyword>
<feature type="region of interest" description="Disordered" evidence="16">
    <location>
        <begin position="300"/>
        <end position="321"/>
    </location>
</feature>
<protein>
    <recommendedName>
        <fullName evidence="17">Integrase catalytic domain-containing protein</fullName>
    </recommendedName>
</protein>
<evidence type="ECO:0000256" key="12">
    <source>
        <dbReference type="ARBA" id="ARBA00023125"/>
    </source>
</evidence>
<dbReference type="GO" id="GO:0005634">
    <property type="term" value="C:nucleus"/>
    <property type="evidence" value="ECO:0007669"/>
    <property type="project" value="UniProtKB-ARBA"/>
</dbReference>
<comment type="catalytic activity">
    <reaction evidence="15">
        <text>DNA(n) + a 2'-deoxyribonucleoside 5'-triphosphate = DNA(n+1) + diphosphate</text>
        <dbReference type="Rhea" id="RHEA:22508"/>
        <dbReference type="Rhea" id="RHEA-COMP:17339"/>
        <dbReference type="Rhea" id="RHEA-COMP:17340"/>
        <dbReference type="ChEBI" id="CHEBI:33019"/>
        <dbReference type="ChEBI" id="CHEBI:61560"/>
        <dbReference type="ChEBI" id="CHEBI:173112"/>
        <dbReference type="EC" id="2.7.7.7"/>
    </reaction>
</comment>
<dbReference type="SUPFAM" id="SSF53098">
    <property type="entry name" value="Ribonuclease H-like"/>
    <property type="match status" value="1"/>
</dbReference>